<proteinExistence type="predicted"/>
<reference evidence="3" key="1">
    <citation type="journal article" date="2019" name="Int. J. Syst. Evol. Microbiol.">
        <title>The Global Catalogue of Microorganisms (GCM) 10K type strain sequencing project: providing services to taxonomists for standard genome sequencing and annotation.</title>
        <authorList>
            <consortium name="The Broad Institute Genomics Platform"/>
            <consortium name="The Broad Institute Genome Sequencing Center for Infectious Disease"/>
            <person name="Wu L."/>
            <person name="Ma J."/>
        </authorList>
    </citation>
    <scope>NUCLEOTIDE SEQUENCE [LARGE SCALE GENOMIC DNA]</scope>
    <source>
        <strain evidence="3">CGMCC 4.6946</strain>
    </source>
</reference>
<accession>A0ABV9TGX7</accession>
<evidence type="ECO:0000313" key="2">
    <source>
        <dbReference type="EMBL" id="MFC4902706.1"/>
    </source>
</evidence>
<gene>
    <name evidence="2" type="ORF">ACFPCS_03885</name>
</gene>
<feature type="domain" description="HTH merR-type" evidence="1">
    <location>
        <begin position="1"/>
        <end position="20"/>
    </location>
</feature>
<dbReference type="EMBL" id="JBHSIW010000006">
    <property type="protein sequence ID" value="MFC4902706.1"/>
    <property type="molecule type" value="Genomic_DNA"/>
</dbReference>
<name>A0ABV9TGX7_9MICC</name>
<dbReference type="PROSITE" id="PS50937">
    <property type="entry name" value="HTH_MERR_2"/>
    <property type="match status" value="1"/>
</dbReference>
<organism evidence="2 3">
    <name type="scientific">Kocuria oceani</name>
    <dbReference type="NCBI Taxonomy" id="988827"/>
    <lineage>
        <taxon>Bacteria</taxon>
        <taxon>Bacillati</taxon>
        <taxon>Actinomycetota</taxon>
        <taxon>Actinomycetes</taxon>
        <taxon>Micrococcales</taxon>
        <taxon>Micrococcaceae</taxon>
        <taxon>Kocuria</taxon>
    </lineage>
</organism>
<sequence length="45" mass="5248">MKRLRDAGLPMEEVKEAMASIGYDKRALHQLERWESKRATGKFGR</sequence>
<evidence type="ECO:0000259" key="1">
    <source>
        <dbReference type="PROSITE" id="PS50937"/>
    </source>
</evidence>
<dbReference type="Proteomes" id="UP001595797">
    <property type="component" value="Unassembled WGS sequence"/>
</dbReference>
<comment type="caution">
    <text evidence="2">The sequence shown here is derived from an EMBL/GenBank/DDBJ whole genome shotgun (WGS) entry which is preliminary data.</text>
</comment>
<protein>
    <recommendedName>
        <fullName evidence="1">HTH merR-type domain-containing protein</fullName>
    </recommendedName>
</protein>
<dbReference type="RefSeq" id="WP_277552828.1">
    <property type="nucleotide sequence ID" value="NZ_JARAMH010000040.1"/>
</dbReference>
<evidence type="ECO:0000313" key="3">
    <source>
        <dbReference type="Proteomes" id="UP001595797"/>
    </source>
</evidence>
<keyword evidence="3" id="KW-1185">Reference proteome</keyword>
<dbReference type="InterPro" id="IPR000551">
    <property type="entry name" value="MerR-type_HTH_dom"/>
</dbReference>